<feature type="domain" description="Exonuclease" evidence="2">
    <location>
        <begin position="50"/>
        <end position="225"/>
    </location>
</feature>
<evidence type="ECO:0000256" key="1">
    <source>
        <dbReference type="SAM" id="MobiDB-lite"/>
    </source>
</evidence>
<dbReference type="RefSeq" id="WP_212532354.1">
    <property type="nucleotide sequence ID" value="NZ_JAGSOG010000238.1"/>
</dbReference>
<accession>A0A941EVA3</accession>
<dbReference type="Proteomes" id="UP000675781">
    <property type="component" value="Unassembled WGS sequence"/>
</dbReference>
<dbReference type="AlphaFoldDB" id="A0A941EVA3"/>
<reference evidence="3" key="1">
    <citation type="submission" date="2021-04" db="EMBL/GenBank/DDBJ databases">
        <title>Genome based classification of Actinospica acidithermotolerans sp. nov., an actinobacterium isolated from an Indonesian hot spring.</title>
        <authorList>
            <person name="Kusuma A.B."/>
            <person name="Putra K.E."/>
            <person name="Nafisah S."/>
            <person name="Loh J."/>
            <person name="Nouioui I."/>
            <person name="Goodfellow M."/>
        </authorList>
    </citation>
    <scope>NUCLEOTIDE SEQUENCE</scope>
    <source>
        <strain evidence="3">CSCA 57</strain>
    </source>
</reference>
<protein>
    <recommendedName>
        <fullName evidence="2">Exonuclease domain-containing protein</fullName>
    </recommendedName>
</protein>
<dbReference type="InterPro" id="IPR012337">
    <property type="entry name" value="RNaseH-like_sf"/>
</dbReference>
<evidence type="ECO:0000313" key="3">
    <source>
        <dbReference type="EMBL" id="MBR7837893.1"/>
    </source>
</evidence>
<dbReference type="SUPFAM" id="SSF53098">
    <property type="entry name" value="Ribonuclease H-like"/>
    <property type="match status" value="1"/>
</dbReference>
<evidence type="ECO:0000259" key="2">
    <source>
        <dbReference type="SMART" id="SM00479"/>
    </source>
</evidence>
<sequence>MATNRFPGTCKTCGQQVSAEAGELRKEQGSWAVYHAECLPAAGPGWHTGLLGSYDCETTGRDPLEARLVSASFVTSDGHRHDFLVDPGVEIPLETTAVHGITTEYAREHGSAPTAALERIAELLAAHLSAGQPLVVFNAPYDLTLLEVELERHGLRSLVERVGRIAPVVDPLVIDKAVDRFRKGKRNLESQCAHYGVHIEGAHDAAVDAIAAMEVAKALAERYPEVGQATPDDLHRRQEEWKEASERDFAAYRQRRGEEYVPEPGWPVRQRSVPHQAGPVHEALSEARPEPEAAVPDVPGALF</sequence>
<dbReference type="CDD" id="cd06127">
    <property type="entry name" value="DEDDh"/>
    <property type="match status" value="1"/>
</dbReference>
<gene>
    <name evidence="3" type="ORF">KDL01_31760</name>
</gene>
<dbReference type="GO" id="GO:0004527">
    <property type="term" value="F:exonuclease activity"/>
    <property type="evidence" value="ECO:0007669"/>
    <property type="project" value="UniProtKB-ARBA"/>
</dbReference>
<organism evidence="3 4">
    <name type="scientific">Actinospica durhamensis</name>
    <dbReference type="NCBI Taxonomy" id="1508375"/>
    <lineage>
        <taxon>Bacteria</taxon>
        <taxon>Bacillati</taxon>
        <taxon>Actinomycetota</taxon>
        <taxon>Actinomycetes</taxon>
        <taxon>Catenulisporales</taxon>
        <taxon>Actinospicaceae</taxon>
        <taxon>Actinospica</taxon>
    </lineage>
</organism>
<dbReference type="Gene3D" id="3.30.420.10">
    <property type="entry name" value="Ribonuclease H-like superfamily/Ribonuclease H"/>
    <property type="match status" value="1"/>
</dbReference>
<dbReference type="SMART" id="SM00479">
    <property type="entry name" value="EXOIII"/>
    <property type="match status" value="1"/>
</dbReference>
<comment type="caution">
    <text evidence="3">The sequence shown here is derived from an EMBL/GenBank/DDBJ whole genome shotgun (WGS) entry which is preliminary data.</text>
</comment>
<dbReference type="GO" id="GO:0003676">
    <property type="term" value="F:nucleic acid binding"/>
    <property type="evidence" value="ECO:0007669"/>
    <property type="project" value="InterPro"/>
</dbReference>
<evidence type="ECO:0000313" key="4">
    <source>
        <dbReference type="Proteomes" id="UP000675781"/>
    </source>
</evidence>
<keyword evidence="4" id="KW-1185">Reference proteome</keyword>
<dbReference type="InterPro" id="IPR013520">
    <property type="entry name" value="Ribonucl_H"/>
</dbReference>
<dbReference type="NCBIfam" id="NF005927">
    <property type="entry name" value="PRK07942.1"/>
    <property type="match status" value="1"/>
</dbReference>
<dbReference type="EMBL" id="JAGSOG010000238">
    <property type="protein sequence ID" value="MBR7837893.1"/>
    <property type="molecule type" value="Genomic_DNA"/>
</dbReference>
<name>A0A941EVA3_9ACTN</name>
<proteinExistence type="predicted"/>
<feature type="region of interest" description="Disordered" evidence="1">
    <location>
        <begin position="262"/>
        <end position="303"/>
    </location>
</feature>
<dbReference type="Pfam" id="PF00929">
    <property type="entry name" value="RNase_T"/>
    <property type="match status" value="1"/>
</dbReference>
<dbReference type="InterPro" id="IPR036397">
    <property type="entry name" value="RNaseH_sf"/>
</dbReference>